<reference evidence="1" key="1">
    <citation type="submission" date="2022-04" db="EMBL/GenBank/DDBJ databases">
        <title>Genome of the entomopathogenic fungus Entomophthora muscae.</title>
        <authorList>
            <person name="Elya C."/>
            <person name="Lovett B.R."/>
            <person name="Lee E."/>
            <person name="Macias A.M."/>
            <person name="Hajek A.E."/>
            <person name="De Bivort B.L."/>
            <person name="Kasson M.T."/>
            <person name="De Fine Licht H.H."/>
            <person name="Stajich J.E."/>
        </authorList>
    </citation>
    <scope>NUCLEOTIDE SEQUENCE</scope>
    <source>
        <strain evidence="1">Berkeley</strain>
    </source>
</reference>
<keyword evidence="2" id="KW-1185">Reference proteome</keyword>
<comment type="caution">
    <text evidence="1">The sequence shown here is derived from an EMBL/GenBank/DDBJ whole genome shotgun (WGS) entry which is preliminary data.</text>
</comment>
<name>A0ACC2U0E1_9FUNG</name>
<proteinExistence type="predicted"/>
<sequence>MKQFFLLATTVLSLSDKELISDLYQVIRLDYPHHACAVFKGMPTISGKWKNHQETSWKVIHEDRSFFRDPIVGVCIPETLTGEWMRRSGDGGLENWRYDFTKFSRDADDLITVRYKKNLQK</sequence>
<evidence type="ECO:0000313" key="2">
    <source>
        <dbReference type="Proteomes" id="UP001165960"/>
    </source>
</evidence>
<evidence type="ECO:0000313" key="1">
    <source>
        <dbReference type="EMBL" id="KAJ9080455.1"/>
    </source>
</evidence>
<dbReference type="Proteomes" id="UP001165960">
    <property type="component" value="Unassembled WGS sequence"/>
</dbReference>
<protein>
    <submittedName>
        <fullName evidence="1">Uncharacterized protein</fullName>
    </submittedName>
</protein>
<gene>
    <name evidence="1" type="ORF">DSO57_1024709</name>
</gene>
<organism evidence="1 2">
    <name type="scientific">Entomophthora muscae</name>
    <dbReference type="NCBI Taxonomy" id="34485"/>
    <lineage>
        <taxon>Eukaryota</taxon>
        <taxon>Fungi</taxon>
        <taxon>Fungi incertae sedis</taxon>
        <taxon>Zoopagomycota</taxon>
        <taxon>Entomophthoromycotina</taxon>
        <taxon>Entomophthoromycetes</taxon>
        <taxon>Entomophthorales</taxon>
        <taxon>Entomophthoraceae</taxon>
        <taxon>Entomophthora</taxon>
    </lineage>
</organism>
<dbReference type="EMBL" id="QTSX02001555">
    <property type="protein sequence ID" value="KAJ9080455.1"/>
    <property type="molecule type" value="Genomic_DNA"/>
</dbReference>
<accession>A0ACC2U0E1</accession>